<dbReference type="GO" id="GO:0006820">
    <property type="term" value="P:monoatomic anion transport"/>
    <property type="evidence" value="ECO:0007669"/>
    <property type="project" value="TreeGrafter"/>
</dbReference>
<dbReference type="InterPro" id="IPR016688">
    <property type="entry name" value="MscS-like_plants/fungi"/>
</dbReference>
<proteinExistence type="inferred from homology"/>
<keyword evidence="3" id="KW-0812">Transmembrane</keyword>
<name>A0A6A2Y181_HIBSY</name>
<dbReference type="PANTHER" id="PTHR31618">
    <property type="entry name" value="MECHANOSENSITIVE ION CHANNEL PROTEIN 5"/>
    <property type="match status" value="1"/>
</dbReference>
<dbReference type="PANTHER" id="PTHR31618:SF20">
    <property type="entry name" value="MECHANOSENSITIVE ION CHANNEL PROTEIN 10"/>
    <property type="match status" value="1"/>
</dbReference>
<protein>
    <submittedName>
        <fullName evidence="4">Uncharacterized protein</fullName>
    </submittedName>
</protein>
<keyword evidence="3" id="KW-0472">Membrane</keyword>
<dbReference type="GO" id="GO:0008381">
    <property type="term" value="F:mechanosensitive monoatomic ion channel activity"/>
    <property type="evidence" value="ECO:0007669"/>
    <property type="project" value="TreeGrafter"/>
</dbReference>
<comment type="caution">
    <text evidence="4">The sequence shown here is derived from an EMBL/GenBank/DDBJ whole genome shotgun (WGS) entry which is preliminary data.</text>
</comment>
<evidence type="ECO:0000256" key="3">
    <source>
        <dbReference type="SAM" id="Phobius"/>
    </source>
</evidence>
<keyword evidence="3" id="KW-1133">Transmembrane helix</keyword>
<sequence length="278" mass="32252">MKLLVDGLSTISYSFDENTYDEDGELADGEITNEEEAIYAAYQIFRNISRPYSRYFDEDDLLRFMIKEEVELVFPLFEGSHAGKIDRNSLTNWVVYRERKGLTNTLSDTNIVVDQLNKLVKAILTVTVVTFIIWLLWWELQPQECFSHLETSVIWHPSHLVAVTEIENDKKLKMSLHCNHTMNFQDFRVRSLSQTGESKPRHSRQARRNSISAPDLIWIMENGYGSCSQPGVGVAYYLTSPYPIHMGKRDSLRLLNETHVYTEENARFIPRHGLGNHF</sequence>
<dbReference type="EMBL" id="VEPZ02001621">
    <property type="protein sequence ID" value="KAE8665309.1"/>
    <property type="molecule type" value="Genomic_DNA"/>
</dbReference>
<organism evidence="4 5">
    <name type="scientific">Hibiscus syriacus</name>
    <name type="common">Rose of Sharon</name>
    <dbReference type="NCBI Taxonomy" id="106335"/>
    <lineage>
        <taxon>Eukaryota</taxon>
        <taxon>Viridiplantae</taxon>
        <taxon>Streptophyta</taxon>
        <taxon>Embryophyta</taxon>
        <taxon>Tracheophyta</taxon>
        <taxon>Spermatophyta</taxon>
        <taxon>Magnoliopsida</taxon>
        <taxon>eudicotyledons</taxon>
        <taxon>Gunneridae</taxon>
        <taxon>Pentapetalae</taxon>
        <taxon>rosids</taxon>
        <taxon>malvids</taxon>
        <taxon>Malvales</taxon>
        <taxon>Malvaceae</taxon>
        <taxon>Malvoideae</taxon>
        <taxon>Hibiscus</taxon>
    </lineage>
</organism>
<feature type="transmembrane region" description="Helical" evidence="3">
    <location>
        <begin position="119"/>
        <end position="138"/>
    </location>
</feature>
<keyword evidence="5" id="KW-1185">Reference proteome</keyword>
<evidence type="ECO:0000313" key="4">
    <source>
        <dbReference type="EMBL" id="KAE8665309.1"/>
    </source>
</evidence>
<evidence type="ECO:0000256" key="1">
    <source>
        <dbReference type="ARBA" id="ARBA00004141"/>
    </source>
</evidence>
<gene>
    <name evidence="4" type="ORF">F3Y22_tig00112634pilonHSYRG00049</name>
</gene>
<dbReference type="GO" id="GO:0005886">
    <property type="term" value="C:plasma membrane"/>
    <property type="evidence" value="ECO:0007669"/>
    <property type="project" value="TreeGrafter"/>
</dbReference>
<evidence type="ECO:0000313" key="5">
    <source>
        <dbReference type="Proteomes" id="UP000436088"/>
    </source>
</evidence>
<reference evidence="4" key="1">
    <citation type="submission" date="2019-09" db="EMBL/GenBank/DDBJ databases">
        <title>Draft genome information of white flower Hibiscus syriacus.</title>
        <authorList>
            <person name="Kim Y.-M."/>
        </authorList>
    </citation>
    <scope>NUCLEOTIDE SEQUENCE [LARGE SCALE GENOMIC DNA]</scope>
    <source>
        <strain evidence="4">YM2019G1</strain>
    </source>
</reference>
<comment type="subcellular location">
    <subcellularLocation>
        <location evidence="1">Membrane</location>
        <topology evidence="1">Multi-pass membrane protein</topology>
    </subcellularLocation>
</comment>
<dbReference type="Proteomes" id="UP000436088">
    <property type="component" value="Unassembled WGS sequence"/>
</dbReference>
<evidence type="ECO:0000256" key="2">
    <source>
        <dbReference type="ARBA" id="ARBA00008017"/>
    </source>
</evidence>
<comment type="similarity">
    <text evidence="2">Belongs to the MscS (TC 1.A.23) family.</text>
</comment>
<dbReference type="GO" id="GO:0050982">
    <property type="term" value="P:detection of mechanical stimulus"/>
    <property type="evidence" value="ECO:0007669"/>
    <property type="project" value="TreeGrafter"/>
</dbReference>
<accession>A0A6A2Y181</accession>
<dbReference type="AlphaFoldDB" id="A0A6A2Y181"/>